<dbReference type="GO" id="GO:0004605">
    <property type="term" value="F:phosphatidate cytidylyltransferase activity"/>
    <property type="evidence" value="ECO:0007669"/>
    <property type="project" value="UniProtKB-EC"/>
</dbReference>
<keyword evidence="8" id="KW-1003">Cell membrane</keyword>
<comment type="caution">
    <text evidence="20">The sequence shown here is derived from an EMBL/GenBank/DDBJ whole genome shotgun (WGS) entry which is preliminary data.</text>
</comment>
<feature type="transmembrane region" description="Helical" evidence="19">
    <location>
        <begin position="123"/>
        <end position="142"/>
    </location>
</feature>
<protein>
    <recommendedName>
        <fullName evidence="7 18">Phosphatidate cytidylyltransferase</fullName>
        <ecNumber evidence="6 18">2.7.7.41</ecNumber>
    </recommendedName>
</protein>
<comment type="catalytic activity">
    <reaction evidence="1 18">
        <text>a 1,2-diacyl-sn-glycero-3-phosphate + CTP + H(+) = a CDP-1,2-diacyl-sn-glycerol + diphosphate</text>
        <dbReference type="Rhea" id="RHEA:16229"/>
        <dbReference type="ChEBI" id="CHEBI:15378"/>
        <dbReference type="ChEBI" id="CHEBI:33019"/>
        <dbReference type="ChEBI" id="CHEBI:37563"/>
        <dbReference type="ChEBI" id="CHEBI:58332"/>
        <dbReference type="ChEBI" id="CHEBI:58608"/>
        <dbReference type="EC" id="2.7.7.41"/>
    </reaction>
</comment>
<feature type="transmembrane region" description="Helical" evidence="19">
    <location>
        <begin position="148"/>
        <end position="168"/>
    </location>
</feature>
<dbReference type="GO" id="GO:0005886">
    <property type="term" value="C:plasma membrane"/>
    <property type="evidence" value="ECO:0007669"/>
    <property type="project" value="UniProtKB-SubCell"/>
</dbReference>
<evidence type="ECO:0000256" key="4">
    <source>
        <dbReference type="ARBA" id="ARBA00005189"/>
    </source>
</evidence>
<reference evidence="21" key="1">
    <citation type="submission" date="2014-03" db="EMBL/GenBank/DDBJ databases">
        <authorList>
            <person name="Urmite Genomes U."/>
        </authorList>
    </citation>
    <scope>NUCLEOTIDE SEQUENCE [LARGE SCALE GENOMIC DNA]</scope>
    <source>
        <strain evidence="21">HD-03</strain>
    </source>
</reference>
<evidence type="ECO:0000256" key="11">
    <source>
        <dbReference type="ARBA" id="ARBA00022692"/>
    </source>
</evidence>
<dbReference type="PANTHER" id="PTHR46382">
    <property type="entry name" value="PHOSPHATIDATE CYTIDYLYLTRANSFERASE"/>
    <property type="match status" value="1"/>
</dbReference>
<comment type="subcellular location">
    <subcellularLocation>
        <location evidence="2">Cell membrane</location>
        <topology evidence="2">Multi-pass membrane protein</topology>
    </subcellularLocation>
</comment>
<reference evidence="20 21" key="2">
    <citation type="submission" date="2014-05" db="EMBL/GenBank/DDBJ databases">
        <title>Draft genome sequence of Halobacillus karajensis HK-03.</title>
        <authorList>
            <person name="Khelaifia S."/>
            <person name="Croce O."/>
            <person name="Lagier J.C."/>
            <person name="Raoult D."/>
        </authorList>
    </citation>
    <scope>NUCLEOTIDE SEQUENCE [LARGE SCALE GENOMIC DNA]</scope>
    <source>
        <strain evidence="20 21">HD-03</strain>
    </source>
</reference>
<dbReference type="InterPro" id="IPR000374">
    <property type="entry name" value="PC_trans"/>
</dbReference>
<keyword evidence="17" id="KW-1208">Phospholipid metabolism</keyword>
<organism evidence="20 21">
    <name type="scientific">Halobacillus karajensis</name>
    <dbReference type="NCBI Taxonomy" id="195088"/>
    <lineage>
        <taxon>Bacteria</taxon>
        <taxon>Bacillati</taxon>
        <taxon>Bacillota</taxon>
        <taxon>Bacilli</taxon>
        <taxon>Bacillales</taxon>
        <taxon>Bacillaceae</taxon>
        <taxon>Halobacillus</taxon>
    </lineage>
</organism>
<evidence type="ECO:0000256" key="12">
    <source>
        <dbReference type="ARBA" id="ARBA00022695"/>
    </source>
</evidence>
<evidence type="ECO:0000313" key="20">
    <source>
        <dbReference type="EMBL" id="CDQ22493.1"/>
    </source>
</evidence>
<feature type="transmembrane region" description="Helical" evidence="19">
    <location>
        <begin position="24"/>
        <end position="44"/>
    </location>
</feature>
<evidence type="ECO:0000256" key="13">
    <source>
        <dbReference type="ARBA" id="ARBA00022989"/>
    </source>
</evidence>
<keyword evidence="21" id="KW-1185">Reference proteome</keyword>
<evidence type="ECO:0000256" key="6">
    <source>
        <dbReference type="ARBA" id="ARBA00012487"/>
    </source>
</evidence>
<accession>A0A024P384</accession>
<keyword evidence="15 19" id="KW-0472">Membrane</keyword>
<dbReference type="UniPathway" id="UPA00557">
    <property type="reaction ID" value="UER00614"/>
</dbReference>
<keyword evidence="10 18" id="KW-0808">Transferase</keyword>
<dbReference type="GO" id="GO:0016024">
    <property type="term" value="P:CDP-diacylglycerol biosynthetic process"/>
    <property type="evidence" value="ECO:0007669"/>
    <property type="project" value="UniProtKB-UniPathway"/>
</dbReference>
<feature type="transmembrane region" description="Helical" evidence="19">
    <location>
        <begin position="56"/>
        <end position="76"/>
    </location>
</feature>
<evidence type="ECO:0000256" key="16">
    <source>
        <dbReference type="ARBA" id="ARBA00023209"/>
    </source>
</evidence>
<evidence type="ECO:0000256" key="3">
    <source>
        <dbReference type="ARBA" id="ARBA00005119"/>
    </source>
</evidence>
<evidence type="ECO:0000256" key="18">
    <source>
        <dbReference type="RuleBase" id="RU003938"/>
    </source>
</evidence>
<evidence type="ECO:0000256" key="19">
    <source>
        <dbReference type="SAM" id="Phobius"/>
    </source>
</evidence>
<evidence type="ECO:0000256" key="1">
    <source>
        <dbReference type="ARBA" id="ARBA00001698"/>
    </source>
</evidence>
<keyword evidence="14" id="KW-0443">Lipid metabolism</keyword>
<evidence type="ECO:0000256" key="2">
    <source>
        <dbReference type="ARBA" id="ARBA00004651"/>
    </source>
</evidence>
<evidence type="ECO:0000256" key="8">
    <source>
        <dbReference type="ARBA" id="ARBA00022475"/>
    </source>
</evidence>
<keyword evidence="11 18" id="KW-0812">Transmembrane</keyword>
<evidence type="ECO:0000313" key="21">
    <source>
        <dbReference type="Proteomes" id="UP000028868"/>
    </source>
</evidence>
<evidence type="ECO:0000256" key="7">
    <source>
        <dbReference type="ARBA" id="ARBA00019373"/>
    </source>
</evidence>
<evidence type="ECO:0000256" key="15">
    <source>
        <dbReference type="ARBA" id="ARBA00023136"/>
    </source>
</evidence>
<dbReference type="PANTHER" id="PTHR46382:SF1">
    <property type="entry name" value="PHOSPHATIDATE CYTIDYLYLTRANSFERASE"/>
    <property type="match status" value="1"/>
</dbReference>
<dbReference type="AlphaFoldDB" id="A0A024P384"/>
<evidence type="ECO:0000256" key="14">
    <source>
        <dbReference type="ARBA" id="ARBA00023098"/>
    </source>
</evidence>
<keyword evidence="13 19" id="KW-1133">Transmembrane helix</keyword>
<dbReference type="PROSITE" id="PS01315">
    <property type="entry name" value="CDS"/>
    <property type="match status" value="1"/>
</dbReference>
<dbReference type="Pfam" id="PF01148">
    <property type="entry name" value="CTP_transf_1"/>
    <property type="match status" value="1"/>
</dbReference>
<gene>
    <name evidence="20" type="primary">cdsA_2</name>
    <name evidence="20" type="ORF">BN983_00704</name>
</gene>
<dbReference type="EC" id="2.7.7.41" evidence="6 18"/>
<keyword evidence="16" id="KW-0594">Phospholipid biosynthesis</keyword>
<evidence type="ECO:0000256" key="10">
    <source>
        <dbReference type="ARBA" id="ARBA00022679"/>
    </source>
</evidence>
<feature type="transmembrane region" description="Helical" evidence="19">
    <location>
        <begin position="82"/>
        <end position="102"/>
    </location>
</feature>
<comment type="pathway">
    <text evidence="4">Lipid metabolism.</text>
</comment>
<evidence type="ECO:0000256" key="9">
    <source>
        <dbReference type="ARBA" id="ARBA00022516"/>
    </source>
</evidence>
<keyword evidence="12 18" id="KW-0548">Nucleotidyltransferase</keyword>
<keyword evidence="9" id="KW-0444">Lipid biosynthesis</keyword>
<evidence type="ECO:0000256" key="5">
    <source>
        <dbReference type="ARBA" id="ARBA00010185"/>
    </source>
</evidence>
<comment type="pathway">
    <text evidence="3 18">Phospholipid metabolism; CDP-diacylglycerol biosynthesis; CDP-diacylglycerol from sn-glycerol 3-phosphate: step 3/3.</text>
</comment>
<dbReference type="Proteomes" id="UP000028868">
    <property type="component" value="Unassembled WGS sequence"/>
</dbReference>
<proteinExistence type="inferred from homology"/>
<evidence type="ECO:0000256" key="17">
    <source>
        <dbReference type="ARBA" id="ARBA00023264"/>
    </source>
</evidence>
<comment type="similarity">
    <text evidence="5 18">Belongs to the CDS family.</text>
</comment>
<name>A0A024P384_9BACI</name>
<sequence length="211" mass="23137">MVKKMARVVRSSGCNQFDPSYEDIHIKVILALIVSFLTATILSEEIATEKFSIEKAGTLLIGVLYIGFGFQLLVQARLEEGIIWTFTVLIIIWSTDSGAYFVGKSLGKTKLAPNTSPNKTVEGSLGGILVALLVGLFMQWQLGVFSSYFVSVILIIFISMLGQIGDLAESALKRYFHVKDSGKIFPGHGGVLDRLDSWIFVFIGLKIIGII</sequence>
<dbReference type="EMBL" id="CCDI010000001">
    <property type="protein sequence ID" value="CDQ22493.1"/>
    <property type="molecule type" value="Genomic_DNA"/>
</dbReference>